<dbReference type="InterPro" id="IPR007822">
    <property type="entry name" value="LANC-like"/>
</dbReference>
<dbReference type="RefSeq" id="WP_344117419.1">
    <property type="nucleotide sequence ID" value="NZ_BAAABW010000012.1"/>
</dbReference>
<gene>
    <name evidence="1" type="ORF">GCM10010319_20290</name>
</gene>
<proteinExistence type="predicted"/>
<reference evidence="2" key="1">
    <citation type="journal article" date="2019" name="Int. J. Syst. Evol. Microbiol.">
        <title>The Global Catalogue of Microorganisms (GCM) 10K type strain sequencing project: providing services to taxonomists for standard genome sequencing and annotation.</title>
        <authorList>
            <consortium name="The Broad Institute Genomics Platform"/>
            <consortium name="The Broad Institute Genome Sequencing Center for Infectious Disease"/>
            <person name="Wu L."/>
            <person name="Ma J."/>
        </authorList>
    </citation>
    <scope>NUCLEOTIDE SEQUENCE [LARGE SCALE GENOMIC DNA]</scope>
    <source>
        <strain evidence="2">JCM 4565</strain>
    </source>
</reference>
<dbReference type="CDD" id="cd04793">
    <property type="entry name" value="LanC"/>
    <property type="match status" value="1"/>
</dbReference>
<dbReference type="Pfam" id="PF05147">
    <property type="entry name" value="LANC_like"/>
    <property type="match status" value="1"/>
</dbReference>
<dbReference type="Gene3D" id="1.50.10.20">
    <property type="match status" value="1"/>
</dbReference>
<dbReference type="EMBL" id="BAAABW010000012">
    <property type="protein sequence ID" value="GAA0344105.1"/>
    <property type="molecule type" value="Genomic_DNA"/>
</dbReference>
<sequence length="406" mass="41471">MADARWTAVLRGTTADAALGLAAALAGRPRPVPRRVRPDLAAGGPGLALAYHQLDRCLPGRGWGAMAGGYLAAAVRGAERKGPASPGLHGGLGGIAFAAWTLARPGADLLPGVHDEVLRSTSLRIKALGDTPHGVPVRAFDLISGLTGTGAYLLCRHHEPASRAALHTVLAGLVALSGERDGTPHCWTPAEHITDPATRALFPSGVLNFGMAHGISGPLALLSAAISVGVTVPGQREAVERLAARLVSGRTDDECGPHWPCRVGPDGRPAAEGRAPATWCYGGPGIARALWLAGTALQDASLRDLAVRALLAAHRRLAARPDAEVAVGLCHGTAGLLHVTARFVRDTGDAELRRAAAGSAGRLLGCRAVLPSAGPGFLDGAAGVVLALLAAATDVEPVWDRALLLA</sequence>
<name>A0ABP3GF82_9ACTN</name>
<keyword evidence="2" id="KW-1185">Reference proteome</keyword>
<evidence type="ECO:0000313" key="2">
    <source>
        <dbReference type="Proteomes" id="UP001500063"/>
    </source>
</evidence>
<dbReference type="InterPro" id="IPR033889">
    <property type="entry name" value="LanC"/>
</dbReference>
<dbReference type="PRINTS" id="PR01955">
    <property type="entry name" value="LANCFRANKIA"/>
</dbReference>
<evidence type="ECO:0000313" key="1">
    <source>
        <dbReference type="EMBL" id="GAA0344105.1"/>
    </source>
</evidence>
<dbReference type="SMART" id="SM01260">
    <property type="entry name" value="LANC_like"/>
    <property type="match status" value="1"/>
</dbReference>
<protein>
    <submittedName>
        <fullName evidence="1">Uncharacterized protein</fullName>
    </submittedName>
</protein>
<dbReference type="PRINTS" id="PR01950">
    <property type="entry name" value="LANCSUPER"/>
</dbReference>
<dbReference type="Proteomes" id="UP001500063">
    <property type="component" value="Unassembled WGS sequence"/>
</dbReference>
<dbReference type="SUPFAM" id="SSF158745">
    <property type="entry name" value="LanC-like"/>
    <property type="match status" value="1"/>
</dbReference>
<organism evidence="1 2">
    <name type="scientific">Streptomyces blastmyceticus</name>
    <dbReference type="NCBI Taxonomy" id="68180"/>
    <lineage>
        <taxon>Bacteria</taxon>
        <taxon>Bacillati</taxon>
        <taxon>Actinomycetota</taxon>
        <taxon>Actinomycetes</taxon>
        <taxon>Kitasatosporales</taxon>
        <taxon>Streptomycetaceae</taxon>
        <taxon>Streptomyces</taxon>
    </lineage>
</organism>
<accession>A0ABP3GF82</accession>
<comment type="caution">
    <text evidence="1">The sequence shown here is derived from an EMBL/GenBank/DDBJ whole genome shotgun (WGS) entry which is preliminary data.</text>
</comment>